<evidence type="ECO:0000313" key="2">
    <source>
        <dbReference type="EMBL" id="KAH9833765.1"/>
    </source>
</evidence>
<dbReference type="RefSeq" id="XP_047776481.1">
    <property type="nucleotide sequence ID" value="XM_047916758.1"/>
</dbReference>
<organism evidence="2 3">
    <name type="scientific">Rhodofomes roseus</name>
    <dbReference type="NCBI Taxonomy" id="34475"/>
    <lineage>
        <taxon>Eukaryota</taxon>
        <taxon>Fungi</taxon>
        <taxon>Dikarya</taxon>
        <taxon>Basidiomycota</taxon>
        <taxon>Agaricomycotina</taxon>
        <taxon>Agaricomycetes</taxon>
        <taxon>Polyporales</taxon>
        <taxon>Rhodofomes</taxon>
    </lineage>
</organism>
<protein>
    <submittedName>
        <fullName evidence="2">Uncharacterized protein</fullName>
    </submittedName>
</protein>
<evidence type="ECO:0000256" key="1">
    <source>
        <dbReference type="SAM" id="MobiDB-lite"/>
    </source>
</evidence>
<gene>
    <name evidence="2" type="ORF">C8Q71DRAFT_173895</name>
</gene>
<feature type="region of interest" description="Disordered" evidence="1">
    <location>
        <begin position="80"/>
        <end position="109"/>
    </location>
</feature>
<comment type="caution">
    <text evidence="2">The sequence shown here is derived from an EMBL/GenBank/DDBJ whole genome shotgun (WGS) entry which is preliminary data.</text>
</comment>
<dbReference type="Proteomes" id="UP000814176">
    <property type="component" value="Unassembled WGS sequence"/>
</dbReference>
<dbReference type="GeneID" id="71997490"/>
<accession>A0ABQ8KA56</accession>
<reference evidence="2 3" key="1">
    <citation type="journal article" date="2021" name="Environ. Microbiol.">
        <title>Gene family expansions and transcriptome signatures uncover fungal adaptations to wood decay.</title>
        <authorList>
            <person name="Hage H."/>
            <person name="Miyauchi S."/>
            <person name="Viragh M."/>
            <person name="Drula E."/>
            <person name="Min B."/>
            <person name="Chaduli D."/>
            <person name="Navarro D."/>
            <person name="Favel A."/>
            <person name="Norest M."/>
            <person name="Lesage-Meessen L."/>
            <person name="Balint B."/>
            <person name="Merenyi Z."/>
            <person name="de Eugenio L."/>
            <person name="Morin E."/>
            <person name="Martinez A.T."/>
            <person name="Baldrian P."/>
            <person name="Stursova M."/>
            <person name="Martinez M.J."/>
            <person name="Novotny C."/>
            <person name="Magnuson J.K."/>
            <person name="Spatafora J.W."/>
            <person name="Maurice S."/>
            <person name="Pangilinan J."/>
            <person name="Andreopoulos W."/>
            <person name="LaButti K."/>
            <person name="Hundley H."/>
            <person name="Na H."/>
            <person name="Kuo A."/>
            <person name="Barry K."/>
            <person name="Lipzen A."/>
            <person name="Henrissat B."/>
            <person name="Riley R."/>
            <person name="Ahrendt S."/>
            <person name="Nagy L.G."/>
            <person name="Grigoriev I.V."/>
            <person name="Martin F."/>
            <person name="Rosso M.N."/>
        </authorList>
    </citation>
    <scope>NUCLEOTIDE SEQUENCE [LARGE SCALE GENOMIC DNA]</scope>
    <source>
        <strain evidence="2 3">CIRM-BRFM 1785</strain>
    </source>
</reference>
<evidence type="ECO:0000313" key="3">
    <source>
        <dbReference type="Proteomes" id="UP000814176"/>
    </source>
</evidence>
<sequence>MWWREEVWPNMARWLWRGKGEKADSFFGIRIWTQLGSIWAASGPAIAFRTRPTRQLWRPNGVSLPDRVPGPGRLATLRRGRERRRCGGERDDEQRAPSSVQGRRYGGHRCGQDRSRASWVMAAYGEGRDACDWLPTGRPGRAGNRACRRTCRGKQFAATASSERTAICTSSCPLRCCSPCALPGRSSTSGVSCIVLDCLVYLHPTGAPRRSTPCKPPRRAASL</sequence>
<keyword evidence="3" id="KW-1185">Reference proteome</keyword>
<dbReference type="EMBL" id="JADCUA010000017">
    <property type="protein sequence ID" value="KAH9833765.1"/>
    <property type="molecule type" value="Genomic_DNA"/>
</dbReference>
<name>A0ABQ8KA56_9APHY</name>
<feature type="compositionally biased region" description="Basic and acidic residues" evidence="1">
    <location>
        <begin position="85"/>
        <end position="95"/>
    </location>
</feature>
<proteinExistence type="predicted"/>